<dbReference type="EMBL" id="LNQR01000077">
    <property type="protein sequence ID" value="KWT83442.1"/>
    <property type="molecule type" value="Genomic_DNA"/>
</dbReference>
<evidence type="ECO:0000313" key="10">
    <source>
        <dbReference type="Proteomes" id="UP000060487"/>
    </source>
</evidence>
<dbReference type="CDD" id="cd16913">
    <property type="entry name" value="YkuD_like"/>
    <property type="match status" value="1"/>
</dbReference>
<keyword evidence="4" id="KW-0133">Cell shape</keyword>
<evidence type="ECO:0000256" key="1">
    <source>
        <dbReference type="ARBA" id="ARBA00004752"/>
    </source>
</evidence>
<feature type="domain" description="L,D-TPase catalytic" evidence="8">
    <location>
        <begin position="220"/>
        <end position="362"/>
    </location>
</feature>
<dbReference type="Gene3D" id="2.40.440.10">
    <property type="entry name" value="L,D-transpeptidase catalytic domain-like"/>
    <property type="match status" value="1"/>
</dbReference>
<evidence type="ECO:0000256" key="4">
    <source>
        <dbReference type="ARBA" id="ARBA00022960"/>
    </source>
</evidence>
<dbReference type="PANTHER" id="PTHR36699">
    <property type="entry name" value="LD-TRANSPEPTIDASE"/>
    <property type="match status" value="1"/>
</dbReference>
<name>A0ABR5SHK4_9BACT</name>
<sequence>MKKLLLIFLSAAAVCLTSAFAETLMVAVDNVTVHDEPGLASDVRFQLYRGMEVTPEERSQRDGVAWVRFDIRGRQFWAVESDSTAPLFTGKFIVDSCSNSDKKILVTKKLRSLTVFVKNDNNTWAVDKTYPIGLGKGTGTRAFTREITRPFAYLILMGNKTYDLFESTGDALNNALYGEAVIALNKAAKSLTLYPLKHGRLDEETELQVFAYGEKILYGDYVVEFSADSFDIIINNELYPKMKKFDRNTPEGTYYVARINPASRFGLDPETHRSLASLYLSYPNAFDAWDALRFGIISIDDYTRITAAISQMQLPPQDTAMGNLIMIHGGGDDDWTAGCIALDDEDMKELLDKVGLHTCVEIK</sequence>
<comment type="caution">
    <text evidence="9">The sequence shown here is derived from an EMBL/GenBank/DDBJ whole genome shotgun (WGS) entry which is preliminary data.</text>
</comment>
<feature type="signal peptide" evidence="7">
    <location>
        <begin position="1"/>
        <end position="21"/>
    </location>
</feature>
<feature type="chain" id="PRO_5047523405" evidence="7">
    <location>
        <begin position="22"/>
        <end position="363"/>
    </location>
</feature>
<keyword evidence="7" id="KW-0732">Signal</keyword>
<dbReference type="Proteomes" id="UP000060487">
    <property type="component" value="Unassembled WGS sequence"/>
</dbReference>
<gene>
    <name evidence="9" type="ORF">ASN18_2192</name>
</gene>
<dbReference type="PANTHER" id="PTHR36699:SF1">
    <property type="entry name" value="L,D-TRANSPEPTIDASE YAFK-RELATED"/>
    <property type="match status" value="1"/>
</dbReference>
<evidence type="ECO:0000256" key="2">
    <source>
        <dbReference type="ARBA" id="ARBA00005992"/>
    </source>
</evidence>
<keyword evidence="10" id="KW-1185">Reference proteome</keyword>
<protein>
    <submittedName>
        <fullName evidence="9">ErfK/YbiS/YcfS/YnhG family protein</fullName>
    </submittedName>
</protein>
<dbReference type="SUPFAM" id="SSF141523">
    <property type="entry name" value="L,D-transpeptidase catalytic domain-like"/>
    <property type="match status" value="1"/>
</dbReference>
<proteinExistence type="inferred from homology"/>
<evidence type="ECO:0000259" key="8">
    <source>
        <dbReference type="Pfam" id="PF03734"/>
    </source>
</evidence>
<organism evidence="9 10">
    <name type="scientific">Candidatus Magnetominusculus xianensis</name>
    <dbReference type="NCBI Taxonomy" id="1748249"/>
    <lineage>
        <taxon>Bacteria</taxon>
        <taxon>Pseudomonadati</taxon>
        <taxon>Nitrospirota</taxon>
        <taxon>Nitrospiria</taxon>
        <taxon>Nitrospirales</taxon>
        <taxon>Nitrospiraceae</taxon>
        <taxon>Candidatus Magnetominusculus</taxon>
    </lineage>
</organism>
<keyword evidence="5" id="KW-0573">Peptidoglycan synthesis</keyword>
<keyword evidence="3" id="KW-0808">Transferase</keyword>
<accession>A0ABR5SHK4</accession>
<dbReference type="InterPro" id="IPR005490">
    <property type="entry name" value="LD_TPept_cat_dom"/>
</dbReference>
<evidence type="ECO:0000256" key="7">
    <source>
        <dbReference type="SAM" id="SignalP"/>
    </source>
</evidence>
<comment type="pathway">
    <text evidence="1">Cell wall biogenesis; peptidoglycan biosynthesis.</text>
</comment>
<evidence type="ECO:0000256" key="3">
    <source>
        <dbReference type="ARBA" id="ARBA00022679"/>
    </source>
</evidence>
<evidence type="ECO:0000313" key="9">
    <source>
        <dbReference type="EMBL" id="KWT83442.1"/>
    </source>
</evidence>
<comment type="similarity">
    <text evidence="2">Belongs to the YkuD family.</text>
</comment>
<dbReference type="InterPro" id="IPR038063">
    <property type="entry name" value="Transpep_catalytic_dom"/>
</dbReference>
<keyword evidence="6" id="KW-0961">Cell wall biogenesis/degradation</keyword>
<dbReference type="RefSeq" id="WP_085052795.1">
    <property type="nucleotide sequence ID" value="NZ_LNQR01000077.1"/>
</dbReference>
<evidence type="ECO:0000256" key="5">
    <source>
        <dbReference type="ARBA" id="ARBA00022984"/>
    </source>
</evidence>
<dbReference type="Pfam" id="PF03734">
    <property type="entry name" value="YkuD"/>
    <property type="match status" value="1"/>
</dbReference>
<evidence type="ECO:0000256" key="6">
    <source>
        <dbReference type="ARBA" id="ARBA00023316"/>
    </source>
</evidence>
<reference evidence="9 10" key="1">
    <citation type="submission" date="2015-11" db="EMBL/GenBank/DDBJ databases">
        <authorList>
            <person name="Lin W."/>
        </authorList>
    </citation>
    <scope>NUCLEOTIDE SEQUENCE [LARGE SCALE GENOMIC DNA]</scope>
    <source>
        <strain evidence="9 10">HCH-1</strain>
    </source>
</reference>